<evidence type="ECO:0000256" key="1">
    <source>
        <dbReference type="SAM" id="MobiDB-lite"/>
    </source>
</evidence>
<reference evidence="4" key="1">
    <citation type="journal article" date="2023" name="Commun. Biol.">
        <title>Genome analysis of Parmales, the sister group of diatoms, reveals the evolutionary specialization of diatoms from phago-mixotrophs to photoautotrophs.</title>
        <authorList>
            <person name="Ban H."/>
            <person name="Sato S."/>
            <person name="Yoshikawa S."/>
            <person name="Yamada K."/>
            <person name="Nakamura Y."/>
            <person name="Ichinomiya M."/>
            <person name="Sato N."/>
            <person name="Blanc-Mathieu R."/>
            <person name="Endo H."/>
            <person name="Kuwata A."/>
            <person name="Ogata H."/>
        </authorList>
    </citation>
    <scope>NUCLEOTIDE SEQUENCE [LARGE SCALE GENOMIC DNA]</scope>
    <source>
        <strain evidence="4">NIES 3700</strain>
    </source>
</reference>
<feature type="compositionally biased region" description="Low complexity" evidence="1">
    <location>
        <begin position="108"/>
        <end position="125"/>
    </location>
</feature>
<accession>A0A9W6ZHQ7</accession>
<proteinExistence type="predicted"/>
<feature type="transmembrane region" description="Helical" evidence="2">
    <location>
        <begin position="166"/>
        <end position="189"/>
    </location>
</feature>
<feature type="transmembrane region" description="Helical" evidence="2">
    <location>
        <begin position="201"/>
        <end position="218"/>
    </location>
</feature>
<feature type="transmembrane region" description="Helical" evidence="2">
    <location>
        <begin position="359"/>
        <end position="380"/>
    </location>
</feature>
<feature type="transmembrane region" description="Helical" evidence="2">
    <location>
        <begin position="251"/>
        <end position="271"/>
    </location>
</feature>
<protein>
    <submittedName>
        <fullName evidence="3">Uncharacterized protein</fullName>
    </submittedName>
</protein>
<sequence>MCDPAVCEVDTSLFGTVGVCNNDTNICDCPSGFSGVDFWAVEEDCHANDEFLQIIHVINLALYLSCIGVAALGIKLSWDKDTQVYLKSAKSKRAGVNTTPKMGSKKIAPAPTESASSSTTSSTDAISPVVKPRSLVKESGLTAWQIHKKMMENNSKGKFFKLARLFCYYFIFGVLGSVYLGLAVGGIYHGEGTGVHDLSKGIASASFFCGLWQVVEIWHGAIPKSLFKGSENNPLHNSAFVRKMVRAHQKFFSIWFICAEFLFPLGGLQFMGDRLTVFGMGLCVVNFSVVMVLVTEDVRKMLQGAMKTTTDEGTKLVYVAAEKKRKLTFYGVLLIAPQAAIFCLLLALVPVFFPDGSVWYTLCGASAVGWVNLLFLVYYGPTVWKWITRKGGN</sequence>
<gene>
    <name evidence="3" type="ORF">TrLO_g10235</name>
</gene>
<keyword evidence="2" id="KW-1133">Transmembrane helix</keyword>
<feature type="transmembrane region" description="Helical" evidence="2">
    <location>
        <begin position="277"/>
        <end position="294"/>
    </location>
</feature>
<name>A0A9W6ZHQ7_9STRA</name>
<comment type="caution">
    <text evidence="3">The sequence shown here is derived from an EMBL/GenBank/DDBJ whole genome shotgun (WGS) entry which is preliminary data.</text>
</comment>
<keyword evidence="2" id="KW-0472">Membrane</keyword>
<dbReference type="AlphaFoldDB" id="A0A9W6ZHQ7"/>
<evidence type="ECO:0000256" key="2">
    <source>
        <dbReference type="SAM" id="Phobius"/>
    </source>
</evidence>
<dbReference type="Proteomes" id="UP001165122">
    <property type="component" value="Unassembled WGS sequence"/>
</dbReference>
<feature type="transmembrane region" description="Helical" evidence="2">
    <location>
        <begin position="327"/>
        <end position="353"/>
    </location>
</feature>
<keyword evidence="2" id="KW-0812">Transmembrane</keyword>
<organism evidence="3 4">
    <name type="scientific">Triparma laevis f. longispina</name>
    <dbReference type="NCBI Taxonomy" id="1714387"/>
    <lineage>
        <taxon>Eukaryota</taxon>
        <taxon>Sar</taxon>
        <taxon>Stramenopiles</taxon>
        <taxon>Ochrophyta</taxon>
        <taxon>Bolidophyceae</taxon>
        <taxon>Parmales</taxon>
        <taxon>Triparmaceae</taxon>
        <taxon>Triparma</taxon>
    </lineage>
</organism>
<evidence type="ECO:0000313" key="4">
    <source>
        <dbReference type="Proteomes" id="UP001165122"/>
    </source>
</evidence>
<dbReference type="EMBL" id="BRXW01000421">
    <property type="protein sequence ID" value="GMH52881.1"/>
    <property type="molecule type" value="Genomic_DNA"/>
</dbReference>
<evidence type="ECO:0000313" key="3">
    <source>
        <dbReference type="EMBL" id="GMH52881.1"/>
    </source>
</evidence>
<dbReference type="OrthoDB" id="10359604at2759"/>
<keyword evidence="4" id="KW-1185">Reference proteome</keyword>
<feature type="region of interest" description="Disordered" evidence="1">
    <location>
        <begin position="95"/>
        <end position="125"/>
    </location>
</feature>
<feature type="transmembrane region" description="Helical" evidence="2">
    <location>
        <begin position="51"/>
        <end position="74"/>
    </location>
</feature>